<organism evidence="1 2">
    <name type="scientific">Dictyostelium purpureum</name>
    <name type="common">Slime mold</name>
    <dbReference type="NCBI Taxonomy" id="5786"/>
    <lineage>
        <taxon>Eukaryota</taxon>
        <taxon>Amoebozoa</taxon>
        <taxon>Evosea</taxon>
        <taxon>Eumycetozoa</taxon>
        <taxon>Dictyostelia</taxon>
        <taxon>Dictyosteliales</taxon>
        <taxon>Dictyosteliaceae</taxon>
        <taxon>Dictyostelium</taxon>
    </lineage>
</organism>
<dbReference type="Proteomes" id="UP000001064">
    <property type="component" value="Unassembled WGS sequence"/>
</dbReference>
<dbReference type="KEGG" id="dpp:DICPUDRAFT_158616"/>
<dbReference type="AlphaFoldDB" id="F1A224"/>
<dbReference type="InParanoid" id="F1A224"/>
<accession>F1A224</accession>
<dbReference type="VEuPathDB" id="AmoebaDB:DICPUDRAFT_158616"/>
<proteinExistence type="predicted"/>
<dbReference type="RefSeq" id="XP_003293723.1">
    <property type="nucleotide sequence ID" value="XM_003293675.1"/>
</dbReference>
<dbReference type="EMBL" id="GL871395">
    <property type="protein sequence ID" value="EGC29755.1"/>
    <property type="molecule type" value="Genomic_DNA"/>
</dbReference>
<dbReference type="GeneID" id="10505039"/>
<evidence type="ECO:0008006" key="3">
    <source>
        <dbReference type="Google" id="ProtNLM"/>
    </source>
</evidence>
<evidence type="ECO:0000313" key="2">
    <source>
        <dbReference type="Proteomes" id="UP000001064"/>
    </source>
</evidence>
<protein>
    <recommendedName>
        <fullName evidence="3">Methyltransferase</fullName>
    </recommendedName>
</protein>
<keyword evidence="2" id="KW-1185">Reference proteome</keyword>
<evidence type="ECO:0000313" key="1">
    <source>
        <dbReference type="EMBL" id="EGC29755.1"/>
    </source>
</evidence>
<gene>
    <name evidence="1" type="ORF">DICPUDRAFT_158616</name>
</gene>
<reference evidence="2" key="1">
    <citation type="journal article" date="2011" name="Genome Biol.">
        <title>Comparative genomics of the social amoebae Dictyostelium discoideum and Dictyostelium purpureum.</title>
        <authorList>
            <consortium name="US DOE Joint Genome Institute (JGI-PGF)"/>
            <person name="Sucgang R."/>
            <person name="Kuo A."/>
            <person name="Tian X."/>
            <person name="Salerno W."/>
            <person name="Parikh A."/>
            <person name="Feasley C.L."/>
            <person name="Dalin E."/>
            <person name="Tu H."/>
            <person name="Huang E."/>
            <person name="Barry K."/>
            <person name="Lindquist E."/>
            <person name="Shapiro H."/>
            <person name="Bruce D."/>
            <person name="Schmutz J."/>
            <person name="Salamov A."/>
            <person name="Fey P."/>
            <person name="Gaudet P."/>
            <person name="Anjard C."/>
            <person name="Babu M.M."/>
            <person name="Basu S."/>
            <person name="Bushmanova Y."/>
            <person name="van der Wel H."/>
            <person name="Katoh-Kurasawa M."/>
            <person name="Dinh C."/>
            <person name="Coutinho P.M."/>
            <person name="Saito T."/>
            <person name="Elias M."/>
            <person name="Schaap P."/>
            <person name="Kay R.R."/>
            <person name="Henrissat B."/>
            <person name="Eichinger L."/>
            <person name="Rivero F."/>
            <person name="Putnam N.H."/>
            <person name="West C.M."/>
            <person name="Loomis W.F."/>
            <person name="Chisholm R.L."/>
            <person name="Shaulsky G."/>
            <person name="Strassmann J.E."/>
            <person name="Queller D.C."/>
            <person name="Kuspa A."/>
            <person name="Grigoriev I.V."/>
        </authorList>
    </citation>
    <scope>NUCLEOTIDE SEQUENCE [LARGE SCALE GENOMIC DNA]</scope>
    <source>
        <strain evidence="2">QSDP1</strain>
    </source>
</reference>
<sequence length="77" mass="8798">MDQLLYHSHRRFATKIRINIDEPLEPPYGEAIPYGITELEFTGDFNQPIRAGDIGGGYGTLSLYAYDKYKNAKFIPE</sequence>
<name>F1A224_DICPU</name>